<gene>
    <name evidence="3" type="primary">CFAP119</name>
    <name evidence="2" type="ORF">mRhiFer1_002260</name>
</gene>
<dbReference type="GeneTree" id="ENSGT00940000154323"/>
<sequence>MIRRKSSLFQGLRMQSELLQPSEPRRDPENDLSSVGESATRVGTGVRTESGTAASVRADDDPAANLFPPPLPRPRVCMWKYLDIHSMHRLEKTDNTEAMREVLAELLGLGCHERGLRDAITLDLFSYALIFCRQQSFSLEQTSAACALLQDLHKACAATPLGNVEECYRSFTSVLFCHGVRRPPFSIDLFKEEQLLALADYVVNTYFRHFKLYKYVFTPQVRLDLSLTYLGLQAPQLLPEETEKEGAEEAEKQAVTQQEEGPETAVTPEPEPEPSQVSILGAYIKRQLNKELGQLQQLVEERLKASEQRLNSKLTALEQPFRPPPGKGRGKAK</sequence>
<dbReference type="OMA" id="QTYIKTQ"/>
<evidence type="ECO:0000313" key="4">
    <source>
        <dbReference type="Proteomes" id="UP000472240"/>
    </source>
</evidence>
<evidence type="ECO:0000313" key="5">
    <source>
        <dbReference type="Proteomes" id="UP000585614"/>
    </source>
</evidence>
<reference evidence="2 5" key="1">
    <citation type="journal article" date="2020" name="Nature">
        <title>Six reference-quality genomes reveal evolution of bat adaptations.</title>
        <authorList>
            <person name="Jebb D."/>
            <person name="Huang Z."/>
            <person name="Pippel M."/>
            <person name="Hughes G.M."/>
            <person name="Lavrichenko K."/>
            <person name="Devanna P."/>
            <person name="Winkler S."/>
            <person name="Jermiin L.S."/>
            <person name="Skirmuntt E.C."/>
            <person name="Katzourakis A."/>
            <person name="Burkitt-Gray L."/>
            <person name="Ray D.A."/>
            <person name="Sullivan K.A.M."/>
            <person name="Roscito J.G."/>
            <person name="Kirilenko B.M."/>
            <person name="Davalos L.M."/>
            <person name="Corthals A.P."/>
            <person name="Power M.L."/>
            <person name="Jones G."/>
            <person name="Ransome R.D."/>
            <person name="Dechmann D.K.N."/>
            <person name="Locatelli A.G."/>
            <person name="Puechmaille S.J."/>
            <person name="Fedrigo O."/>
            <person name="Jarvis E.D."/>
            <person name="Hiller M."/>
            <person name="Vernes S.C."/>
            <person name="Myers E.W."/>
            <person name="Teeling E.C."/>
        </authorList>
    </citation>
    <scope>NUCLEOTIDE SEQUENCE [LARGE SCALE GENOMIC DNA]</scope>
    <source>
        <strain evidence="2">MRhiFer1</strain>
        <tissue evidence="2">Lung</tissue>
    </source>
</reference>
<name>A0A671F4V3_RHIFE</name>
<dbReference type="KEGG" id="rfq:117019730"/>
<dbReference type="Proteomes" id="UP000472240">
    <property type="component" value="Unplaced"/>
</dbReference>
<dbReference type="RefSeq" id="XP_032957718.1">
    <property type="nucleotide sequence ID" value="XM_033101827.1"/>
</dbReference>
<accession>A0A671F4V3</accession>
<dbReference type="PANTHER" id="PTHR28457:SF1">
    <property type="entry name" value="CILIA- AND FLAGELLA-ASSOCIATED PROTEIN 119"/>
    <property type="match status" value="1"/>
</dbReference>
<feature type="region of interest" description="Disordered" evidence="1">
    <location>
        <begin position="310"/>
        <end position="333"/>
    </location>
</feature>
<dbReference type="GO" id="GO:0120316">
    <property type="term" value="P:sperm flagellum assembly"/>
    <property type="evidence" value="ECO:0007669"/>
    <property type="project" value="Ensembl"/>
</dbReference>
<dbReference type="PANTHER" id="PTHR28457">
    <property type="entry name" value="COILED-COIL DOMAIN-CONTAINING PROTEIN 189"/>
    <property type="match status" value="1"/>
</dbReference>
<dbReference type="InterPro" id="IPR032727">
    <property type="entry name" value="CLAMP"/>
</dbReference>
<dbReference type="AlphaFoldDB" id="A0A671F4V3"/>
<protein>
    <submittedName>
        <fullName evidence="3">Cilia and flagella associated protein 119</fullName>
    </submittedName>
    <submittedName>
        <fullName evidence="2">Coiled-coil domain containing 189</fullName>
    </submittedName>
</protein>
<dbReference type="GO" id="GO:0007338">
    <property type="term" value="P:single fertilization"/>
    <property type="evidence" value="ECO:0007669"/>
    <property type="project" value="Ensembl"/>
</dbReference>
<dbReference type="Proteomes" id="UP000585614">
    <property type="component" value="Unassembled WGS sequence"/>
</dbReference>
<dbReference type="OrthoDB" id="425082at2759"/>
<evidence type="ECO:0000313" key="3">
    <source>
        <dbReference type="Ensembl" id="ENSRFEP00010020680.1"/>
    </source>
</evidence>
<dbReference type="GO" id="GO:0001534">
    <property type="term" value="C:radial spoke"/>
    <property type="evidence" value="ECO:0007669"/>
    <property type="project" value="Ensembl"/>
</dbReference>
<dbReference type="GO" id="GO:0010467">
    <property type="term" value="P:gene expression"/>
    <property type="evidence" value="ECO:0007669"/>
    <property type="project" value="Ensembl"/>
</dbReference>
<proteinExistence type="predicted"/>
<feature type="region of interest" description="Disordered" evidence="1">
    <location>
        <begin position="241"/>
        <end position="277"/>
    </location>
</feature>
<dbReference type="EMBL" id="JACAGC010000030">
    <property type="protein sequence ID" value="KAF6271317.1"/>
    <property type="molecule type" value="Genomic_DNA"/>
</dbReference>
<evidence type="ECO:0000256" key="1">
    <source>
        <dbReference type="SAM" id="MobiDB-lite"/>
    </source>
</evidence>
<organism evidence="3 4">
    <name type="scientific">Rhinolophus ferrumequinum</name>
    <name type="common">Greater horseshoe bat</name>
    <dbReference type="NCBI Taxonomy" id="59479"/>
    <lineage>
        <taxon>Eukaryota</taxon>
        <taxon>Metazoa</taxon>
        <taxon>Chordata</taxon>
        <taxon>Craniata</taxon>
        <taxon>Vertebrata</taxon>
        <taxon>Euteleostomi</taxon>
        <taxon>Mammalia</taxon>
        <taxon>Eutheria</taxon>
        <taxon>Laurasiatheria</taxon>
        <taxon>Chiroptera</taxon>
        <taxon>Yinpterochiroptera</taxon>
        <taxon>Rhinolophoidea</taxon>
        <taxon>Rhinolophidae</taxon>
        <taxon>Rhinolophinae</taxon>
        <taxon>Rhinolophus</taxon>
    </lineage>
</organism>
<evidence type="ECO:0000313" key="2">
    <source>
        <dbReference type="EMBL" id="KAF6271317.1"/>
    </source>
</evidence>
<dbReference type="Pfam" id="PF14769">
    <property type="entry name" value="CLAMP"/>
    <property type="match status" value="1"/>
</dbReference>
<dbReference type="Ensembl" id="ENSRFET00010022526.1">
    <property type="protein sequence ID" value="ENSRFEP00010020680.1"/>
    <property type="gene ID" value="ENSRFEG00010013929.1"/>
</dbReference>
<keyword evidence="4" id="KW-1185">Reference proteome</keyword>
<reference evidence="3" key="2">
    <citation type="submission" date="2025-05" db="UniProtKB">
        <authorList>
            <consortium name="Ensembl"/>
        </authorList>
    </citation>
    <scope>IDENTIFICATION</scope>
</reference>
<dbReference type="GeneID" id="117019730"/>
<dbReference type="CTD" id="90835"/>
<feature type="region of interest" description="Disordered" evidence="1">
    <location>
        <begin position="1"/>
        <end position="67"/>
    </location>
</feature>